<evidence type="ECO:0000256" key="9">
    <source>
        <dbReference type="ARBA" id="ARBA00030904"/>
    </source>
</evidence>
<keyword evidence="7 10" id="KW-0030">Aminoacyl-tRNA synthetase</keyword>
<dbReference type="InterPro" id="IPR014758">
    <property type="entry name" value="Met-tRNA_synth"/>
</dbReference>
<reference evidence="12 13" key="1">
    <citation type="submission" date="2023-10" db="EMBL/GenBank/DDBJ databases">
        <title>Draft Genome Sequence of Candida saopaulonensis from a very Premature Infant with Sepsis.</title>
        <authorList>
            <person name="Ning Y."/>
            <person name="Dai R."/>
            <person name="Xiao M."/>
            <person name="Xu Y."/>
            <person name="Yan Q."/>
            <person name="Zhang L."/>
        </authorList>
    </citation>
    <scope>NUCLEOTIDE SEQUENCE [LARGE SCALE GENOMIC DNA]</scope>
    <source>
        <strain evidence="12 13">19XY460</strain>
    </source>
</reference>
<dbReference type="PRINTS" id="PR01041">
    <property type="entry name" value="TRNASYNTHMET"/>
</dbReference>
<dbReference type="GeneID" id="88171926"/>
<keyword evidence="3 10" id="KW-0436">Ligase</keyword>
<evidence type="ECO:0000259" key="11">
    <source>
        <dbReference type="Pfam" id="PF09334"/>
    </source>
</evidence>
<evidence type="ECO:0000256" key="3">
    <source>
        <dbReference type="ARBA" id="ARBA00022598"/>
    </source>
</evidence>
<evidence type="ECO:0000256" key="1">
    <source>
        <dbReference type="ARBA" id="ARBA00005594"/>
    </source>
</evidence>
<keyword evidence="4 10" id="KW-0547">Nucleotide-binding</keyword>
<comment type="similarity">
    <text evidence="1 10">Belongs to the class-I aminoacyl-tRNA synthetase family.</text>
</comment>
<dbReference type="RefSeq" id="XP_062876003.1">
    <property type="nucleotide sequence ID" value="XM_063019933.1"/>
</dbReference>
<proteinExistence type="inferred from homology"/>
<dbReference type="InterPro" id="IPR009080">
    <property type="entry name" value="tRNAsynth_Ia_anticodon-bd"/>
</dbReference>
<evidence type="ECO:0000256" key="8">
    <source>
        <dbReference type="ARBA" id="ARBA00026124"/>
    </source>
</evidence>
<evidence type="ECO:0000313" key="13">
    <source>
        <dbReference type="Proteomes" id="UP001338582"/>
    </source>
</evidence>
<dbReference type="FunFam" id="2.170.220.10:FF:000002">
    <property type="entry name" value="Methionine--tRNA ligase"/>
    <property type="match status" value="1"/>
</dbReference>
<dbReference type="PANTHER" id="PTHR43326:SF1">
    <property type="entry name" value="METHIONINE--TRNA LIGASE, MITOCHONDRIAL"/>
    <property type="match status" value="1"/>
</dbReference>
<dbReference type="Gene3D" id="2.170.220.10">
    <property type="match status" value="1"/>
</dbReference>
<dbReference type="EMBL" id="CP138894">
    <property type="protein sequence ID" value="WPK23617.1"/>
    <property type="molecule type" value="Genomic_DNA"/>
</dbReference>
<keyword evidence="5 10" id="KW-0067">ATP-binding</keyword>
<dbReference type="Proteomes" id="UP001338582">
    <property type="component" value="Chromosome 1"/>
</dbReference>
<dbReference type="NCBIfam" id="TIGR00398">
    <property type="entry name" value="metG"/>
    <property type="match status" value="1"/>
</dbReference>
<dbReference type="GO" id="GO:0006431">
    <property type="term" value="P:methionyl-tRNA aminoacylation"/>
    <property type="evidence" value="ECO:0007669"/>
    <property type="project" value="InterPro"/>
</dbReference>
<dbReference type="InterPro" id="IPR015413">
    <property type="entry name" value="Methionyl/Leucyl_tRNA_Synth"/>
</dbReference>
<dbReference type="EC" id="6.1.1.10" evidence="2"/>
<keyword evidence="13" id="KW-1185">Reference proteome</keyword>
<evidence type="ECO:0000256" key="5">
    <source>
        <dbReference type="ARBA" id="ARBA00022840"/>
    </source>
</evidence>
<name>A0AAX4H5A0_9ASCO</name>
<dbReference type="AlphaFoldDB" id="A0AAX4H5A0"/>
<dbReference type="CDD" id="cd00814">
    <property type="entry name" value="MetRS_core"/>
    <property type="match status" value="1"/>
</dbReference>
<dbReference type="Gene3D" id="3.40.50.620">
    <property type="entry name" value="HUPs"/>
    <property type="match status" value="1"/>
</dbReference>
<dbReference type="Pfam" id="PF09334">
    <property type="entry name" value="tRNA-synt_1g"/>
    <property type="match status" value="1"/>
</dbReference>
<dbReference type="InterPro" id="IPR033911">
    <property type="entry name" value="MetRS_core"/>
</dbReference>
<dbReference type="InterPro" id="IPR023457">
    <property type="entry name" value="Met-tRNA_synth_2"/>
</dbReference>
<protein>
    <recommendedName>
        <fullName evidence="8">Methionine--tRNA ligase, mitochondrial</fullName>
        <ecNumber evidence="2">6.1.1.10</ecNumber>
    </recommendedName>
    <alternativeName>
        <fullName evidence="9">Methionyl-tRNA synthetase</fullName>
    </alternativeName>
</protein>
<feature type="domain" description="Methionyl/Leucyl tRNA synthetase" evidence="11">
    <location>
        <begin position="19"/>
        <end position="385"/>
    </location>
</feature>
<evidence type="ECO:0000256" key="4">
    <source>
        <dbReference type="ARBA" id="ARBA00022741"/>
    </source>
</evidence>
<dbReference type="GO" id="GO:0005524">
    <property type="term" value="F:ATP binding"/>
    <property type="evidence" value="ECO:0007669"/>
    <property type="project" value="UniProtKB-KW"/>
</dbReference>
<gene>
    <name evidence="12" type="ORF">PUMCH_000858</name>
</gene>
<evidence type="ECO:0000256" key="2">
    <source>
        <dbReference type="ARBA" id="ARBA00012838"/>
    </source>
</evidence>
<dbReference type="GO" id="GO:0004825">
    <property type="term" value="F:methionine-tRNA ligase activity"/>
    <property type="evidence" value="ECO:0007669"/>
    <property type="project" value="UniProtKB-EC"/>
</dbReference>
<accession>A0AAX4H5A0</accession>
<dbReference type="SUPFAM" id="SSF52374">
    <property type="entry name" value="Nucleotidylyl transferase"/>
    <property type="match status" value="1"/>
</dbReference>
<keyword evidence="6 10" id="KW-0648">Protein biosynthesis</keyword>
<dbReference type="InterPro" id="IPR014729">
    <property type="entry name" value="Rossmann-like_a/b/a_fold"/>
</dbReference>
<sequence length="568" mass="65812">MLRTQQKLLSCSARLRKPIYITTPIFYVNAKPHLGHIYSMLLADTRIRWEQLTPGKKTFFLTGTDEHGLKIQGVAEKEGISPKELVDRVSQNFKVLAETYNVKEDRFIRTTDTDHVEAVQYFWKLMESKNLIYKSSHSGWYSVSDEAFYPESQVKEIVDEKTGLTKRVSIETNNEVFFHEEENYFFRLSAFQDRIIEHILLNKDFVFPPQKSSELLRLLKDEKLDDLSVLRPSSRLTWGIEVPNDPSQKIYVWFDALINYITAAGYPRLPKNPELNIWPALTHIVGKDIIRFHCIYWPAFLMAAELPLPQQILVHSHWLSNGVKMSKSLGNVVDPIDLSTHYGADPSRLYLMEQANIATDCRFSEEAMYQRRALLLNKWANIGSRIQGGKFLLTRALEKKRLGVFDNFELLYSEHGVPKNKKEVLQLVNKLTESVNNLHSDMDAHMARFGQMYATQRWWETVELGNLLFAAAEPWVYSKTLNDDTISEVVRQKHEDIMDFIVYATSEVGRVLSICISPFMPELSKNFLDHLDVEQDKRDSRFCKFGEDSSYGRELVPGKLMGKVTKRH</sequence>
<evidence type="ECO:0000256" key="10">
    <source>
        <dbReference type="RuleBase" id="RU363039"/>
    </source>
</evidence>
<dbReference type="Gene3D" id="1.10.730.10">
    <property type="entry name" value="Isoleucyl-tRNA Synthetase, Domain 1"/>
    <property type="match status" value="1"/>
</dbReference>
<evidence type="ECO:0000313" key="12">
    <source>
        <dbReference type="EMBL" id="WPK23617.1"/>
    </source>
</evidence>
<dbReference type="SUPFAM" id="SSF47323">
    <property type="entry name" value="Anticodon-binding domain of a subclass of class I aminoacyl-tRNA synthetases"/>
    <property type="match status" value="1"/>
</dbReference>
<dbReference type="PANTHER" id="PTHR43326">
    <property type="entry name" value="METHIONYL-TRNA SYNTHETASE"/>
    <property type="match status" value="1"/>
</dbReference>
<organism evidence="12 13">
    <name type="scientific">Australozyma saopauloensis</name>
    <dbReference type="NCBI Taxonomy" id="291208"/>
    <lineage>
        <taxon>Eukaryota</taxon>
        <taxon>Fungi</taxon>
        <taxon>Dikarya</taxon>
        <taxon>Ascomycota</taxon>
        <taxon>Saccharomycotina</taxon>
        <taxon>Pichiomycetes</taxon>
        <taxon>Metschnikowiaceae</taxon>
        <taxon>Australozyma</taxon>
    </lineage>
</organism>
<dbReference type="KEGG" id="asau:88171926"/>
<evidence type="ECO:0000256" key="6">
    <source>
        <dbReference type="ARBA" id="ARBA00022917"/>
    </source>
</evidence>
<evidence type="ECO:0000256" key="7">
    <source>
        <dbReference type="ARBA" id="ARBA00023146"/>
    </source>
</evidence>